<dbReference type="Pfam" id="PF13462">
    <property type="entry name" value="Thioredoxin_4"/>
    <property type="match status" value="1"/>
</dbReference>
<feature type="transmembrane region" description="Helical" evidence="9">
    <location>
        <begin position="12"/>
        <end position="30"/>
    </location>
</feature>
<protein>
    <submittedName>
        <fullName evidence="11">DsbA family protein</fullName>
    </submittedName>
</protein>
<sequence length="249" mass="27190">MALDTDITRRRALLAGGGTLAFGGGVAYLASRPDSNSSDETYIPETSNRSDETTGFGAELAGRPIAGDLDAPIDVYYWTDYLCPFCARFEAETLPRLGREYVDAGTVQFVLLPYPNIGSYSMEAMVWSLCVWDVVADETPAAYWNWHHRVFERQSDAESNSDWATADAFATITDETTDVPLADVEACREERSQDIQDSIQGDLALGQSAGIQGTPGFVIYNREADAAGRIVGAQPYDNFADAIEQVRNA</sequence>
<evidence type="ECO:0000256" key="3">
    <source>
        <dbReference type="ARBA" id="ARBA00022729"/>
    </source>
</evidence>
<feature type="compositionally biased region" description="Polar residues" evidence="8">
    <location>
        <begin position="33"/>
        <end position="47"/>
    </location>
</feature>
<comment type="similarity">
    <text evidence="1">Belongs to the thioredoxin family. DsbA subfamily.</text>
</comment>
<keyword evidence="9" id="KW-0472">Membrane</keyword>
<organism evidence="11 12">
    <name type="scientific">Natronosalvus rutilus</name>
    <dbReference type="NCBI Taxonomy" id="2953753"/>
    <lineage>
        <taxon>Archaea</taxon>
        <taxon>Methanobacteriati</taxon>
        <taxon>Methanobacteriota</taxon>
        <taxon>Stenosarchaea group</taxon>
        <taxon>Halobacteria</taxon>
        <taxon>Halobacteriales</taxon>
        <taxon>Natrialbaceae</taxon>
        <taxon>Natronosalvus</taxon>
    </lineage>
</organism>
<keyword evidence="4" id="KW-0249">Electron transport</keyword>
<evidence type="ECO:0000259" key="10">
    <source>
        <dbReference type="Pfam" id="PF13462"/>
    </source>
</evidence>
<evidence type="ECO:0000256" key="6">
    <source>
        <dbReference type="ARBA" id="ARBA00023157"/>
    </source>
</evidence>
<keyword evidence="9" id="KW-0812">Transmembrane</keyword>
<dbReference type="KEGG" id="sawl:NGM29_08180"/>
<evidence type="ECO:0000313" key="12">
    <source>
        <dbReference type="Proteomes" id="UP001056855"/>
    </source>
</evidence>
<keyword evidence="3" id="KW-0732">Signal</keyword>
<evidence type="ECO:0000256" key="8">
    <source>
        <dbReference type="SAM" id="MobiDB-lite"/>
    </source>
</evidence>
<dbReference type="AlphaFoldDB" id="A0A9E7SYM1"/>
<dbReference type="InterPro" id="IPR012336">
    <property type="entry name" value="Thioredoxin-like_fold"/>
</dbReference>
<dbReference type="GeneID" id="73290016"/>
<feature type="region of interest" description="Disordered" evidence="8">
    <location>
        <begin position="33"/>
        <end position="55"/>
    </location>
</feature>
<keyword evidence="12" id="KW-1185">Reference proteome</keyword>
<dbReference type="Proteomes" id="UP001056855">
    <property type="component" value="Chromosome"/>
</dbReference>
<keyword evidence="6" id="KW-1015">Disulfide bond</keyword>
<evidence type="ECO:0000256" key="7">
    <source>
        <dbReference type="ARBA" id="ARBA00023284"/>
    </source>
</evidence>
<dbReference type="RefSeq" id="WP_254160041.1">
    <property type="nucleotide sequence ID" value="NZ_CP100355.1"/>
</dbReference>
<dbReference type="GO" id="GO:0016491">
    <property type="term" value="F:oxidoreductase activity"/>
    <property type="evidence" value="ECO:0007669"/>
    <property type="project" value="UniProtKB-KW"/>
</dbReference>
<evidence type="ECO:0000256" key="1">
    <source>
        <dbReference type="ARBA" id="ARBA00005791"/>
    </source>
</evidence>
<keyword evidence="9" id="KW-1133">Transmembrane helix</keyword>
<reference evidence="11" key="1">
    <citation type="submission" date="2022-06" db="EMBL/GenBank/DDBJ databases">
        <title>Diverse halophilic archaea isolated from saline environments.</title>
        <authorList>
            <person name="Cui H.-L."/>
        </authorList>
    </citation>
    <scope>NUCLEOTIDE SEQUENCE</scope>
    <source>
        <strain evidence="11">WLHS1</strain>
    </source>
</reference>
<name>A0A9E7SYM1_9EURY</name>
<evidence type="ECO:0000256" key="2">
    <source>
        <dbReference type="ARBA" id="ARBA00007787"/>
    </source>
</evidence>
<evidence type="ECO:0000256" key="5">
    <source>
        <dbReference type="ARBA" id="ARBA00023002"/>
    </source>
</evidence>
<feature type="domain" description="Thioredoxin-like fold" evidence="10">
    <location>
        <begin position="64"/>
        <end position="226"/>
    </location>
</feature>
<evidence type="ECO:0000256" key="9">
    <source>
        <dbReference type="SAM" id="Phobius"/>
    </source>
</evidence>
<evidence type="ECO:0000256" key="4">
    <source>
        <dbReference type="ARBA" id="ARBA00022982"/>
    </source>
</evidence>
<keyword evidence="7" id="KW-0676">Redox-active center</keyword>
<keyword evidence="5" id="KW-0560">Oxidoreductase</keyword>
<keyword evidence="4" id="KW-0813">Transport</keyword>
<dbReference type="PANTHER" id="PTHR13887">
    <property type="entry name" value="GLUTATHIONE S-TRANSFERASE KAPPA"/>
    <property type="match status" value="1"/>
</dbReference>
<dbReference type="EMBL" id="CP100355">
    <property type="protein sequence ID" value="UTF55213.1"/>
    <property type="molecule type" value="Genomic_DNA"/>
</dbReference>
<dbReference type="SUPFAM" id="SSF52833">
    <property type="entry name" value="Thioredoxin-like"/>
    <property type="match status" value="1"/>
</dbReference>
<proteinExistence type="inferred from homology"/>
<gene>
    <name evidence="11" type="ORF">NGM29_08180</name>
</gene>
<dbReference type="Gene3D" id="3.40.30.10">
    <property type="entry name" value="Glutaredoxin"/>
    <property type="match status" value="1"/>
</dbReference>
<dbReference type="PANTHER" id="PTHR13887:SF14">
    <property type="entry name" value="DISULFIDE BOND FORMATION PROTEIN D"/>
    <property type="match status" value="1"/>
</dbReference>
<dbReference type="InterPro" id="IPR036249">
    <property type="entry name" value="Thioredoxin-like_sf"/>
</dbReference>
<accession>A0A9E7SYM1</accession>
<comment type="similarity">
    <text evidence="2">Belongs to the glutaredoxin family.</text>
</comment>
<evidence type="ECO:0000313" key="11">
    <source>
        <dbReference type="EMBL" id="UTF55213.1"/>
    </source>
</evidence>